<dbReference type="EMBL" id="CP165647">
    <property type="protein sequence ID" value="XDU62298.1"/>
    <property type="molecule type" value="Genomic_DNA"/>
</dbReference>
<evidence type="ECO:0000313" key="1">
    <source>
        <dbReference type="EMBL" id="XDU62298.1"/>
    </source>
</evidence>
<reference evidence="1" key="1">
    <citation type="submission" date="2024-07" db="EMBL/GenBank/DDBJ databases">
        <authorList>
            <person name="Li X.-J."/>
            <person name="Wang X."/>
        </authorList>
    </citation>
    <scope>NUCLEOTIDE SEQUENCE</scope>
    <source>
        <strain evidence="1">HSP-536</strain>
    </source>
</reference>
<accession>A0AB39V4S1</accession>
<dbReference type="RefSeq" id="WP_369716004.1">
    <property type="nucleotide sequence ID" value="NZ_CP165647.1"/>
</dbReference>
<organism evidence="1">
    <name type="scientific">Leptotrichia alba</name>
    <dbReference type="NCBI Taxonomy" id="3239304"/>
    <lineage>
        <taxon>Bacteria</taxon>
        <taxon>Fusobacteriati</taxon>
        <taxon>Fusobacteriota</taxon>
        <taxon>Fusobacteriia</taxon>
        <taxon>Fusobacteriales</taxon>
        <taxon>Leptotrichiaceae</taxon>
        <taxon>Leptotrichia</taxon>
    </lineage>
</organism>
<dbReference type="KEGG" id="lala:AB8B28_11850"/>
<gene>
    <name evidence="1" type="ORF">AB8B28_11850</name>
</gene>
<name>A0AB39V4S1_9FUSO</name>
<proteinExistence type="predicted"/>
<sequence>MKTNRNKLLILAGVTMVSISVTSFGLSNKSVLETPSKPNIIDVDKKANLSISKSELNIVAEKIFQNEAGGKKDELVYWNTGENFPSLGIGHFIWYKEGQRGRFAESFPQLVAYYKAKNVKLPKIIEDNEYAPWENREELFKLKAAGNKDIAELTDFLYNTKDIQVSFIFERLENSLEKMLEVANDKENLRKQFYRVANSPNGLYPLIDYVNFKGEGSSNTETYNGEGWGLLQVLENMKGTGSGKAALVEFSDSAKFVLERRVKNSDPAKNERKWLAGWLNRCNTYKN</sequence>
<protein>
    <submittedName>
        <fullName evidence="1">Uncharacterized protein</fullName>
    </submittedName>
</protein>
<dbReference type="AlphaFoldDB" id="A0AB39V4S1"/>